<feature type="region of interest" description="Disordered" evidence="11">
    <location>
        <begin position="737"/>
        <end position="764"/>
    </location>
</feature>
<dbReference type="PANTHER" id="PTHR32438">
    <property type="entry name" value="4-ALPHA-GLUCANOTRANSFERASE DPE1, CHLOROPLASTIC/AMYLOPLASTIC"/>
    <property type="match status" value="1"/>
</dbReference>
<proteinExistence type="inferred from homology"/>
<evidence type="ECO:0000256" key="10">
    <source>
        <dbReference type="RuleBase" id="RU361207"/>
    </source>
</evidence>
<keyword evidence="7 10" id="KW-0119">Carbohydrate metabolism</keyword>
<accession>A0A3N3ZW91</accession>
<evidence type="ECO:0000313" key="13">
    <source>
        <dbReference type="EMBL" id="ROZ65653.1"/>
    </source>
</evidence>
<dbReference type="EC" id="2.4.1.25" evidence="3 10"/>
<dbReference type="InterPro" id="IPR003385">
    <property type="entry name" value="Glyco_hydro_77"/>
</dbReference>
<name>A0A3N3ZW91_9MICC</name>
<evidence type="ECO:0000256" key="1">
    <source>
        <dbReference type="ARBA" id="ARBA00000439"/>
    </source>
</evidence>
<dbReference type="InterPro" id="IPR017853">
    <property type="entry name" value="GH"/>
</dbReference>
<evidence type="ECO:0000256" key="7">
    <source>
        <dbReference type="ARBA" id="ARBA00023277"/>
    </source>
</evidence>
<evidence type="ECO:0000256" key="8">
    <source>
        <dbReference type="ARBA" id="ARBA00031423"/>
    </source>
</evidence>
<evidence type="ECO:0000256" key="2">
    <source>
        <dbReference type="ARBA" id="ARBA00005684"/>
    </source>
</evidence>
<feature type="compositionally biased region" description="Low complexity" evidence="11">
    <location>
        <begin position="1"/>
        <end position="20"/>
    </location>
</feature>
<dbReference type="GO" id="GO:0005975">
    <property type="term" value="P:carbohydrate metabolic process"/>
    <property type="evidence" value="ECO:0007669"/>
    <property type="project" value="InterPro"/>
</dbReference>
<keyword evidence="6 10" id="KW-0808">Transferase</keyword>
<feature type="domain" description="MalQ N-terminal beta-sandwich" evidence="12">
    <location>
        <begin position="91"/>
        <end position="171"/>
    </location>
</feature>
<evidence type="ECO:0000256" key="6">
    <source>
        <dbReference type="ARBA" id="ARBA00022679"/>
    </source>
</evidence>
<evidence type="ECO:0000256" key="4">
    <source>
        <dbReference type="ARBA" id="ARBA00020295"/>
    </source>
</evidence>
<sequence length="764" mass="83958">MQSSASESSVPPASGPGSTPEQGAVGRDLLQALAEAHGVRTRYNGFDGGEVGVPDETLRSVLTALGADVSGEAAARESLERREEQPWRRFLPPVVIATENVATRIPIHVSPGTQVTVEIMVDGAPVQLTQTPGEVETRTIDGADVERLFFELPTDLPSEWYRLRATAPAEAAGDAAAPGAEQDVTIEVAVTPARLTTTDRLQGARRWGWAAQLYSVASNRSWGVGDINDLAALAAIGGEQGADYILVNPLHASEPVPPIEPSPYLPTTRRFFNPLYLRIADIREYAYLRPSDLEVVSTLAAIQRRKVLDPESIDRDGIFAAKLKSLELLYTVRRSPQRQQQLERFVREGGQHLQDFGLWCALREELGVDNELWSGEAATPDSPYAAEARERLKDRINFYVWIQWLLDNQLAAAQRAAESAGMQIGVMHDLAVGVTKDGADAWTLQEVMAPGVSVGAPADMYNQQGQNWSQPPWHPQRLEDAGYRPWREMLRTIFRHAGGIRVDHVIGLFRLWWIPDGNKASDGAYVYYDHEAMVGILALEAQRAGVVVVGEDLGTVEPSAREFLAARGVLGTSVLWFEQEGDGPRDPRNYRQEAFASVGTHDLPPTAGFLESVQVDLRDGLGLLERPVGVEREEAQQRVDRWLAAARAEGLVPQDATVRQQIEGLYRYLGRAPSLLHCVQLVDAVGEKRVQNQPGTSDEYPNWQIPLADENGEVVLVEGIEQSERVRSLSRVMNEVLGSEERRHRGVAAPEQPSTTDTAAPPAR</sequence>
<keyword evidence="14" id="KW-1185">Reference proteome</keyword>
<protein>
    <recommendedName>
        <fullName evidence="4 10">4-alpha-glucanotransferase</fullName>
        <ecNumber evidence="3 10">2.4.1.25</ecNumber>
    </recommendedName>
    <alternativeName>
        <fullName evidence="8 10">Amylomaltase</fullName>
    </alternativeName>
    <alternativeName>
        <fullName evidence="9 10">Disproportionating enzyme</fullName>
    </alternativeName>
</protein>
<evidence type="ECO:0000256" key="3">
    <source>
        <dbReference type="ARBA" id="ARBA00012560"/>
    </source>
</evidence>
<gene>
    <name evidence="13" type="primary">malQ</name>
    <name evidence="13" type="ORF">EDL96_00715</name>
</gene>
<dbReference type="OrthoDB" id="9811841at2"/>
<evidence type="ECO:0000256" key="9">
    <source>
        <dbReference type="ARBA" id="ARBA00031501"/>
    </source>
</evidence>
<organism evidence="13 14">
    <name type="scientific">Kocuria soli</name>
    <dbReference type="NCBI Taxonomy" id="2485125"/>
    <lineage>
        <taxon>Bacteria</taxon>
        <taxon>Bacillati</taxon>
        <taxon>Actinomycetota</taxon>
        <taxon>Actinomycetes</taxon>
        <taxon>Micrococcales</taxon>
        <taxon>Micrococcaceae</taxon>
        <taxon>Kocuria</taxon>
    </lineage>
</organism>
<dbReference type="NCBIfam" id="TIGR00217">
    <property type="entry name" value="malQ"/>
    <property type="match status" value="1"/>
</dbReference>
<comment type="similarity">
    <text evidence="2 10">Belongs to the disproportionating enzyme family.</text>
</comment>
<evidence type="ECO:0000259" key="12">
    <source>
        <dbReference type="Pfam" id="PF21226"/>
    </source>
</evidence>
<evidence type="ECO:0000256" key="11">
    <source>
        <dbReference type="SAM" id="MobiDB-lite"/>
    </source>
</evidence>
<reference evidence="13 14" key="1">
    <citation type="submission" date="2018-10" db="EMBL/GenBank/DDBJ databases">
        <title>Kocuria sp. M5W7-7, whole genome shotgun sequence.</title>
        <authorList>
            <person name="Tuo L."/>
        </authorList>
    </citation>
    <scope>NUCLEOTIDE SEQUENCE [LARGE SCALE GENOMIC DNA]</scope>
    <source>
        <strain evidence="13 14">M5W7-7</strain>
    </source>
</reference>
<dbReference type="Proteomes" id="UP000270616">
    <property type="component" value="Unassembled WGS sequence"/>
</dbReference>
<feature type="region of interest" description="Disordered" evidence="11">
    <location>
        <begin position="1"/>
        <end position="28"/>
    </location>
</feature>
<evidence type="ECO:0000313" key="14">
    <source>
        <dbReference type="Proteomes" id="UP000270616"/>
    </source>
</evidence>
<dbReference type="RefSeq" id="WP_123823542.1">
    <property type="nucleotide sequence ID" value="NZ_RKMF01000001.1"/>
</dbReference>
<dbReference type="Pfam" id="PF02446">
    <property type="entry name" value="Glyco_hydro_77"/>
    <property type="match status" value="1"/>
</dbReference>
<dbReference type="SUPFAM" id="SSF51445">
    <property type="entry name" value="(Trans)glycosidases"/>
    <property type="match status" value="1"/>
</dbReference>
<dbReference type="GO" id="GO:0004134">
    <property type="term" value="F:4-alpha-glucanotransferase activity"/>
    <property type="evidence" value="ECO:0007669"/>
    <property type="project" value="UniProtKB-EC"/>
</dbReference>
<dbReference type="EMBL" id="RKMF01000001">
    <property type="protein sequence ID" value="ROZ65653.1"/>
    <property type="molecule type" value="Genomic_DNA"/>
</dbReference>
<dbReference type="PANTHER" id="PTHR32438:SF5">
    <property type="entry name" value="4-ALPHA-GLUCANOTRANSFERASE DPE1, CHLOROPLASTIC_AMYLOPLASTIC"/>
    <property type="match status" value="1"/>
</dbReference>
<evidence type="ECO:0000256" key="5">
    <source>
        <dbReference type="ARBA" id="ARBA00022676"/>
    </source>
</evidence>
<dbReference type="AlphaFoldDB" id="A0A3N3ZW91"/>
<dbReference type="InterPro" id="IPR048458">
    <property type="entry name" value="MalQ_N"/>
</dbReference>
<comment type="catalytic activity">
    <reaction evidence="1 10">
        <text>Transfers a segment of a (1-&gt;4)-alpha-D-glucan to a new position in an acceptor, which may be glucose or a (1-&gt;4)-alpha-D-glucan.</text>
        <dbReference type="EC" id="2.4.1.25"/>
    </reaction>
</comment>
<comment type="caution">
    <text evidence="13">The sequence shown here is derived from an EMBL/GenBank/DDBJ whole genome shotgun (WGS) entry which is preliminary data.</text>
</comment>
<dbReference type="Gene3D" id="3.20.20.80">
    <property type="entry name" value="Glycosidases"/>
    <property type="match status" value="1"/>
</dbReference>
<dbReference type="Pfam" id="PF21226">
    <property type="entry name" value="MalQ_N"/>
    <property type="match status" value="1"/>
</dbReference>
<keyword evidence="5 10" id="KW-0328">Glycosyltransferase</keyword>